<reference evidence="2" key="1">
    <citation type="journal article" date="2021" name="Nat. Commun.">
        <title>Genetic determinants of endophytism in the Arabidopsis root mycobiome.</title>
        <authorList>
            <person name="Mesny F."/>
            <person name="Miyauchi S."/>
            <person name="Thiergart T."/>
            <person name="Pickel B."/>
            <person name="Atanasova L."/>
            <person name="Karlsson M."/>
            <person name="Huettel B."/>
            <person name="Barry K.W."/>
            <person name="Haridas S."/>
            <person name="Chen C."/>
            <person name="Bauer D."/>
            <person name="Andreopoulos W."/>
            <person name="Pangilinan J."/>
            <person name="LaButti K."/>
            <person name="Riley R."/>
            <person name="Lipzen A."/>
            <person name="Clum A."/>
            <person name="Drula E."/>
            <person name="Henrissat B."/>
            <person name="Kohler A."/>
            <person name="Grigoriev I.V."/>
            <person name="Martin F.M."/>
            <person name="Hacquard S."/>
        </authorList>
    </citation>
    <scope>NUCLEOTIDE SEQUENCE</scope>
    <source>
        <strain evidence="2">MPI-SDFR-AT-0117</strain>
    </source>
</reference>
<protein>
    <submittedName>
        <fullName evidence="2">Uncharacterized protein</fullName>
    </submittedName>
</protein>
<name>A0A9P9A6P1_9PEZI</name>
<organism evidence="2 3">
    <name type="scientific">Plectosphaerella plurivora</name>
    <dbReference type="NCBI Taxonomy" id="936078"/>
    <lineage>
        <taxon>Eukaryota</taxon>
        <taxon>Fungi</taxon>
        <taxon>Dikarya</taxon>
        <taxon>Ascomycota</taxon>
        <taxon>Pezizomycotina</taxon>
        <taxon>Sordariomycetes</taxon>
        <taxon>Hypocreomycetidae</taxon>
        <taxon>Glomerellales</taxon>
        <taxon>Plectosphaerellaceae</taxon>
        <taxon>Plectosphaerella</taxon>
    </lineage>
</organism>
<evidence type="ECO:0000313" key="3">
    <source>
        <dbReference type="Proteomes" id="UP000770015"/>
    </source>
</evidence>
<feature type="transmembrane region" description="Helical" evidence="1">
    <location>
        <begin position="164"/>
        <end position="186"/>
    </location>
</feature>
<proteinExistence type="predicted"/>
<gene>
    <name evidence="2" type="ORF">F5X68DRAFT_236988</name>
</gene>
<keyword evidence="1" id="KW-0812">Transmembrane</keyword>
<accession>A0A9P9A6P1</accession>
<keyword evidence="3" id="KW-1185">Reference proteome</keyword>
<dbReference type="Proteomes" id="UP000770015">
    <property type="component" value="Unassembled WGS sequence"/>
</dbReference>
<feature type="transmembrane region" description="Helical" evidence="1">
    <location>
        <begin position="130"/>
        <end position="152"/>
    </location>
</feature>
<dbReference type="AlphaFoldDB" id="A0A9P9A6P1"/>
<dbReference type="Gene3D" id="1.20.58.340">
    <property type="entry name" value="Magnesium transport protein CorA, transmembrane region"/>
    <property type="match status" value="1"/>
</dbReference>
<keyword evidence="1" id="KW-0472">Membrane</keyword>
<evidence type="ECO:0000256" key="1">
    <source>
        <dbReference type="SAM" id="Phobius"/>
    </source>
</evidence>
<dbReference type="OrthoDB" id="5392974at2759"/>
<sequence>MLDERKPDIGLEAHLAYISGDASRARIESAIILRHHADAMREFGILAVAGPCAPESAAYAAEYDRSMANLRSTIPILEARAAALQSYGTSVMERSGAQISISALRTHYDSRVNLKVAEAAKRDSSAMKTIAAMTMAFLPAIFLAALFALPAIEWERKMHVETDGFVLFWAVSIPLTVIVFLVCAFITQREWIWGLLEDKLRRNEMKE</sequence>
<comment type="caution">
    <text evidence="2">The sequence shown here is derived from an EMBL/GenBank/DDBJ whole genome shotgun (WGS) entry which is preliminary data.</text>
</comment>
<evidence type="ECO:0000313" key="2">
    <source>
        <dbReference type="EMBL" id="KAH6666549.1"/>
    </source>
</evidence>
<dbReference type="EMBL" id="JAGSXJ010000036">
    <property type="protein sequence ID" value="KAH6666549.1"/>
    <property type="molecule type" value="Genomic_DNA"/>
</dbReference>
<keyword evidence="1" id="KW-1133">Transmembrane helix</keyword>